<dbReference type="InterPro" id="IPR003749">
    <property type="entry name" value="ThiS/MoaD-like"/>
</dbReference>
<dbReference type="RefSeq" id="WP_007278121.1">
    <property type="nucleotide sequence ID" value="NZ_ABCK01000006.1"/>
</dbReference>
<gene>
    <name evidence="1" type="ORF">LNTAR_12266</name>
</gene>
<organism evidence="1 2">
    <name type="scientific">Lentisphaera araneosa HTCC2155</name>
    <dbReference type="NCBI Taxonomy" id="313628"/>
    <lineage>
        <taxon>Bacteria</taxon>
        <taxon>Pseudomonadati</taxon>
        <taxon>Lentisphaerota</taxon>
        <taxon>Lentisphaeria</taxon>
        <taxon>Lentisphaerales</taxon>
        <taxon>Lentisphaeraceae</taxon>
        <taxon>Lentisphaera</taxon>
    </lineage>
</organism>
<dbReference type="SUPFAM" id="SSF54285">
    <property type="entry name" value="MoaD/ThiS"/>
    <property type="match status" value="1"/>
</dbReference>
<dbReference type="Pfam" id="PF02597">
    <property type="entry name" value="ThiS"/>
    <property type="match status" value="1"/>
</dbReference>
<dbReference type="STRING" id="313628.LNTAR_12266"/>
<proteinExistence type="predicted"/>
<dbReference type="InterPro" id="IPR012675">
    <property type="entry name" value="Beta-grasp_dom_sf"/>
</dbReference>
<name>A6DJQ4_9BACT</name>
<dbReference type="InterPro" id="IPR016155">
    <property type="entry name" value="Mopterin_synth/thiamin_S_b"/>
</dbReference>
<dbReference type="CDD" id="cd17040">
    <property type="entry name" value="Ubl_MoaD_like"/>
    <property type="match status" value="1"/>
</dbReference>
<dbReference type="AlphaFoldDB" id="A6DJQ4"/>
<evidence type="ECO:0000313" key="1">
    <source>
        <dbReference type="EMBL" id="EDM28128.1"/>
    </source>
</evidence>
<accession>A6DJQ4</accession>
<dbReference type="PANTHER" id="PTHR38031">
    <property type="entry name" value="SULFUR CARRIER PROTEIN SLR0821-RELATED"/>
    <property type="match status" value="1"/>
</dbReference>
<sequence>MAHKVKLWGQLKHIAGEEYVEVSGAKTVKELVFHLAEQKTEISEMLLVDGQPNPSILVFVNDNQHLWENPTELQESDAITLMSPIAGG</sequence>
<dbReference type="eggNOG" id="COG1977">
    <property type="taxonomic scope" value="Bacteria"/>
</dbReference>
<evidence type="ECO:0000313" key="2">
    <source>
        <dbReference type="Proteomes" id="UP000004947"/>
    </source>
</evidence>
<evidence type="ECO:0008006" key="3">
    <source>
        <dbReference type="Google" id="ProtNLM"/>
    </source>
</evidence>
<protein>
    <recommendedName>
        <fullName evidence="3">MoaD/ThiS family protein</fullName>
    </recommendedName>
</protein>
<dbReference type="Gene3D" id="3.10.20.30">
    <property type="match status" value="1"/>
</dbReference>
<dbReference type="PANTHER" id="PTHR38031:SF1">
    <property type="entry name" value="SULFUR CARRIER PROTEIN CYSO"/>
    <property type="match status" value="1"/>
</dbReference>
<keyword evidence="2" id="KW-1185">Reference proteome</keyword>
<dbReference type="EMBL" id="ABCK01000006">
    <property type="protein sequence ID" value="EDM28128.1"/>
    <property type="molecule type" value="Genomic_DNA"/>
</dbReference>
<dbReference type="InterPro" id="IPR052045">
    <property type="entry name" value="Sulfur_Carrier/Prot_Modifier"/>
</dbReference>
<reference evidence="1 2" key="1">
    <citation type="journal article" date="2010" name="J. Bacteriol.">
        <title>Genome sequence of Lentisphaera araneosa HTCC2155T, the type species of the order Lentisphaerales in the phylum Lentisphaerae.</title>
        <authorList>
            <person name="Thrash J.C."/>
            <person name="Cho J.C."/>
            <person name="Vergin K.L."/>
            <person name="Morris R.M."/>
            <person name="Giovannoni S.J."/>
        </authorList>
    </citation>
    <scope>NUCLEOTIDE SEQUENCE [LARGE SCALE GENOMIC DNA]</scope>
    <source>
        <strain evidence="1 2">HTCC2155</strain>
    </source>
</reference>
<comment type="caution">
    <text evidence="1">The sequence shown here is derived from an EMBL/GenBank/DDBJ whole genome shotgun (WGS) entry which is preliminary data.</text>
</comment>
<dbReference type="OrthoDB" id="9156098at2"/>
<dbReference type="Proteomes" id="UP000004947">
    <property type="component" value="Unassembled WGS sequence"/>
</dbReference>